<dbReference type="EMBL" id="JDRS01000002">
    <property type="protein sequence ID" value="KDS94222.1"/>
    <property type="molecule type" value="Genomic_DNA"/>
</dbReference>
<sequence length="130" mass="13780">MTTIDRAAIARSIAALTTTEDGRTYLARAGYKSRMPVIVADFDDAVGMTLDRIRAKGLAGLVVTAKDTGDLLVGVFEQILTGDSVSDEVSRYSSIGLLLTAAQQSRQGLTFKLTNVQVSASAPVKIPEFA</sequence>
<evidence type="ECO:0000313" key="2">
    <source>
        <dbReference type="Proteomes" id="UP000030182"/>
    </source>
</evidence>
<proteinExistence type="predicted"/>
<name>A0ABR4SMJ9_9MICO</name>
<accession>A0ABR4SMJ9</accession>
<evidence type="ECO:0000313" key="1">
    <source>
        <dbReference type="EMBL" id="KDS94222.1"/>
    </source>
</evidence>
<reference evidence="1 2" key="1">
    <citation type="submission" date="2014-01" db="EMBL/GenBank/DDBJ databases">
        <title>Draft genome sequence of the multidrug-resistant clinical isolate Dermabacter hominis 1368.</title>
        <authorList>
            <person name="Albersmeier A."/>
            <person name="Bomholt C."/>
            <person name="Glaub A."/>
            <person name="Ruckert C."/>
            <person name="Soriano F."/>
            <person name="Fernandez-Natal I."/>
            <person name="Tauch A."/>
        </authorList>
    </citation>
    <scope>NUCLEOTIDE SEQUENCE [LARGE SCALE GENOMIC DNA]</scope>
    <source>
        <strain evidence="1 2">1368</strain>
    </source>
</reference>
<dbReference type="RefSeq" id="WP_034370591.1">
    <property type="nucleotide sequence ID" value="NZ_KN323183.1"/>
</dbReference>
<protein>
    <submittedName>
        <fullName evidence="1">Uncharacterized protein</fullName>
    </submittedName>
</protein>
<organism evidence="1 2">
    <name type="scientific">Dermabacter hominis 1368</name>
    <dbReference type="NCBI Taxonomy" id="1450519"/>
    <lineage>
        <taxon>Bacteria</taxon>
        <taxon>Bacillati</taxon>
        <taxon>Actinomycetota</taxon>
        <taxon>Actinomycetes</taxon>
        <taxon>Micrococcales</taxon>
        <taxon>Dermabacteraceae</taxon>
        <taxon>Dermabacter</taxon>
    </lineage>
</organism>
<keyword evidence="2" id="KW-1185">Reference proteome</keyword>
<dbReference type="Proteomes" id="UP000030182">
    <property type="component" value="Unassembled WGS sequence"/>
</dbReference>
<comment type="caution">
    <text evidence="1">The sequence shown here is derived from an EMBL/GenBank/DDBJ whole genome shotgun (WGS) entry which is preliminary data.</text>
</comment>
<gene>
    <name evidence="1" type="ORF">DHOM_02995</name>
</gene>